<dbReference type="Pfam" id="PF14223">
    <property type="entry name" value="Retrotran_gag_2"/>
    <property type="match status" value="1"/>
</dbReference>
<accession>A0ABQ4XYN1</accession>
<organism evidence="2 3">
    <name type="scientific">Tanacetum coccineum</name>
    <dbReference type="NCBI Taxonomy" id="301880"/>
    <lineage>
        <taxon>Eukaryota</taxon>
        <taxon>Viridiplantae</taxon>
        <taxon>Streptophyta</taxon>
        <taxon>Embryophyta</taxon>
        <taxon>Tracheophyta</taxon>
        <taxon>Spermatophyta</taxon>
        <taxon>Magnoliopsida</taxon>
        <taxon>eudicotyledons</taxon>
        <taxon>Gunneridae</taxon>
        <taxon>Pentapetalae</taxon>
        <taxon>asterids</taxon>
        <taxon>campanulids</taxon>
        <taxon>Asterales</taxon>
        <taxon>Asteraceae</taxon>
        <taxon>Asteroideae</taxon>
        <taxon>Anthemideae</taxon>
        <taxon>Anthemidinae</taxon>
        <taxon>Tanacetum</taxon>
    </lineage>
</organism>
<feature type="coiled-coil region" evidence="1">
    <location>
        <begin position="488"/>
        <end position="522"/>
    </location>
</feature>
<evidence type="ECO:0000313" key="2">
    <source>
        <dbReference type="EMBL" id="GJS70175.1"/>
    </source>
</evidence>
<evidence type="ECO:0008006" key="4">
    <source>
        <dbReference type="Google" id="ProtNLM"/>
    </source>
</evidence>
<evidence type="ECO:0000256" key="1">
    <source>
        <dbReference type="SAM" id="Coils"/>
    </source>
</evidence>
<protein>
    <recommendedName>
        <fullName evidence="4">Integrase, catalytic region, zinc finger, CCHC-type, peptidase aspartic, catalytic</fullName>
    </recommendedName>
</protein>
<keyword evidence="3" id="KW-1185">Reference proteome</keyword>
<gene>
    <name evidence="2" type="ORF">Tco_0703016</name>
</gene>
<reference evidence="2" key="1">
    <citation type="journal article" date="2022" name="Int. J. Mol. Sci.">
        <title>Draft Genome of Tanacetum Coccineum: Genomic Comparison of Closely Related Tanacetum-Family Plants.</title>
        <authorList>
            <person name="Yamashiro T."/>
            <person name="Shiraishi A."/>
            <person name="Nakayama K."/>
            <person name="Satake H."/>
        </authorList>
    </citation>
    <scope>NUCLEOTIDE SEQUENCE</scope>
</reference>
<dbReference type="EMBL" id="BQNB010009915">
    <property type="protein sequence ID" value="GJS70175.1"/>
    <property type="molecule type" value="Genomic_DNA"/>
</dbReference>
<name>A0ABQ4XYN1_9ASTR</name>
<evidence type="ECO:0000313" key="3">
    <source>
        <dbReference type="Proteomes" id="UP001151760"/>
    </source>
</evidence>
<keyword evidence="1" id="KW-0175">Coiled coil</keyword>
<comment type="caution">
    <text evidence="2">The sequence shown here is derived from an EMBL/GenBank/DDBJ whole genome shotgun (WGS) entry which is preliminary data.</text>
</comment>
<sequence length="552" mass="63568">MLIESIRNGTYQLFPKITVKAADGVSDIKRKQTVVDLAQQEKLRYDSDIKAVNILLLGLPVDIYTLINHYQTAKEIWDQIKELIEGTKMTKKERESMLYDEFNKFISEPRESIHSYYLRYAKLINDMKMIPISMSNMQINTEFVKYLQPEWSRFIALAKQARDLHSVNFDQLYAFLKHNERDAKEVREMRQRFLDPLALLANTYNLPMSYSSQQIQYHTQPFKDYQPYQHYQSNTPITQQLIQSPPLQSYAPLAVQQPPTFQPDTRFAVPTFLPTDDPIATTIQNGQVTVQNVQGRQSQSYAGSARNNQYLGARVVNTVGNAGANQTRDFLADSLEEINDCEDLQLQATANFKADYIDAYDSDCDDEATANAIFMANLSPVSPINGDTVEPCYDSNILSEVPHYDTYHESDMLNTNVQELEYIENIVSNNESYDELMSNSNVISYADYMVTIINDEDTYVPPLVQNNDRILFVIEHTKTQVEKCNMVNQETQSANKSLTSELEQYKERVKILENKSKDSASNREKFLDCELRTTICDRNRKVSDYGNQVFSQ</sequence>
<reference evidence="2" key="2">
    <citation type="submission" date="2022-01" db="EMBL/GenBank/DDBJ databases">
        <authorList>
            <person name="Yamashiro T."/>
            <person name="Shiraishi A."/>
            <person name="Satake H."/>
            <person name="Nakayama K."/>
        </authorList>
    </citation>
    <scope>NUCLEOTIDE SEQUENCE</scope>
</reference>
<proteinExistence type="predicted"/>
<dbReference type="Proteomes" id="UP001151760">
    <property type="component" value="Unassembled WGS sequence"/>
</dbReference>